<dbReference type="PANTHER" id="PTHR47723">
    <property type="entry name" value="OS05G0353850 PROTEIN"/>
    <property type="match status" value="1"/>
</dbReference>
<evidence type="ECO:0000313" key="2">
    <source>
        <dbReference type="EMBL" id="GKV15435.1"/>
    </source>
</evidence>
<dbReference type="InterPro" id="IPR012337">
    <property type="entry name" value="RNaseH-like_sf"/>
</dbReference>
<reference evidence="2 3" key="1">
    <citation type="journal article" date="2021" name="Commun. Biol.">
        <title>The genome of Shorea leprosula (Dipterocarpaceae) highlights the ecological relevance of drought in aseasonal tropical rainforests.</title>
        <authorList>
            <person name="Ng K.K.S."/>
            <person name="Kobayashi M.J."/>
            <person name="Fawcett J.A."/>
            <person name="Hatakeyama M."/>
            <person name="Paape T."/>
            <person name="Ng C.H."/>
            <person name="Ang C.C."/>
            <person name="Tnah L.H."/>
            <person name="Lee C.T."/>
            <person name="Nishiyama T."/>
            <person name="Sese J."/>
            <person name="O'Brien M.J."/>
            <person name="Copetti D."/>
            <person name="Mohd Noor M.I."/>
            <person name="Ong R.C."/>
            <person name="Putra M."/>
            <person name="Sireger I.Z."/>
            <person name="Indrioko S."/>
            <person name="Kosugi Y."/>
            <person name="Izuno A."/>
            <person name="Isagi Y."/>
            <person name="Lee S.L."/>
            <person name="Shimizu K.K."/>
        </authorList>
    </citation>
    <scope>NUCLEOTIDE SEQUENCE [LARGE SCALE GENOMIC DNA]</scope>
    <source>
        <strain evidence="2">214</strain>
    </source>
</reference>
<accession>A0AAV5JXK4</accession>
<dbReference type="GO" id="GO:0003676">
    <property type="term" value="F:nucleic acid binding"/>
    <property type="evidence" value="ECO:0007669"/>
    <property type="project" value="InterPro"/>
</dbReference>
<dbReference type="GO" id="GO:0004523">
    <property type="term" value="F:RNA-DNA hybrid ribonuclease activity"/>
    <property type="evidence" value="ECO:0007669"/>
    <property type="project" value="InterPro"/>
</dbReference>
<comment type="caution">
    <text evidence="2">The sequence shown here is derived from an EMBL/GenBank/DDBJ whole genome shotgun (WGS) entry which is preliminary data.</text>
</comment>
<dbReference type="EMBL" id="BPVZ01000043">
    <property type="protein sequence ID" value="GKV15435.1"/>
    <property type="molecule type" value="Genomic_DNA"/>
</dbReference>
<evidence type="ECO:0000313" key="3">
    <source>
        <dbReference type="Proteomes" id="UP001054252"/>
    </source>
</evidence>
<protein>
    <recommendedName>
        <fullName evidence="1">RNase H type-1 domain-containing protein</fullName>
    </recommendedName>
</protein>
<proteinExistence type="predicted"/>
<dbReference type="AlphaFoldDB" id="A0AAV5JXK4"/>
<gene>
    <name evidence="2" type="ORF">SLEP1_g26229</name>
</gene>
<organism evidence="2 3">
    <name type="scientific">Rubroshorea leprosula</name>
    <dbReference type="NCBI Taxonomy" id="152421"/>
    <lineage>
        <taxon>Eukaryota</taxon>
        <taxon>Viridiplantae</taxon>
        <taxon>Streptophyta</taxon>
        <taxon>Embryophyta</taxon>
        <taxon>Tracheophyta</taxon>
        <taxon>Spermatophyta</taxon>
        <taxon>Magnoliopsida</taxon>
        <taxon>eudicotyledons</taxon>
        <taxon>Gunneridae</taxon>
        <taxon>Pentapetalae</taxon>
        <taxon>rosids</taxon>
        <taxon>malvids</taxon>
        <taxon>Malvales</taxon>
        <taxon>Dipterocarpaceae</taxon>
        <taxon>Rubroshorea</taxon>
    </lineage>
</organism>
<dbReference type="InterPro" id="IPR044730">
    <property type="entry name" value="RNase_H-like_dom_plant"/>
</dbReference>
<dbReference type="InterPro" id="IPR053151">
    <property type="entry name" value="RNase_H-like"/>
</dbReference>
<dbReference type="CDD" id="cd06222">
    <property type="entry name" value="RNase_H_like"/>
    <property type="match status" value="1"/>
</dbReference>
<name>A0AAV5JXK4_9ROSI</name>
<dbReference type="Pfam" id="PF13456">
    <property type="entry name" value="RVT_3"/>
    <property type="match status" value="1"/>
</dbReference>
<dbReference type="InterPro" id="IPR036397">
    <property type="entry name" value="RNaseH_sf"/>
</dbReference>
<dbReference type="InterPro" id="IPR002156">
    <property type="entry name" value="RNaseH_domain"/>
</dbReference>
<evidence type="ECO:0000259" key="1">
    <source>
        <dbReference type="Pfam" id="PF13456"/>
    </source>
</evidence>
<dbReference type="SUPFAM" id="SSF53098">
    <property type="entry name" value="Ribonuclease H-like"/>
    <property type="match status" value="1"/>
</dbReference>
<keyword evidence="3" id="KW-1185">Reference proteome</keyword>
<feature type="domain" description="RNase H type-1" evidence="1">
    <location>
        <begin position="21"/>
        <end position="134"/>
    </location>
</feature>
<dbReference type="PANTHER" id="PTHR47723:SF13">
    <property type="entry name" value="PUTATIVE-RELATED"/>
    <property type="match status" value="1"/>
</dbReference>
<dbReference type="Gene3D" id="3.30.420.10">
    <property type="entry name" value="Ribonuclease H-like superfamily/Ribonuclease H"/>
    <property type="match status" value="1"/>
</dbReference>
<dbReference type="Proteomes" id="UP001054252">
    <property type="component" value="Unassembled WGS sequence"/>
</dbReference>
<sequence length="169" mass="18449">MDQLATTSPPFCKLNTDESRLRETGLASAGGVVRDYLGAFIQGFSVNIGLVSIFLTELWGCREGLILCGSKGLKHLVVEMDSSSAVQVIKGLKEHDSLATVLISDIRRLRAEFDSIIFQHIFCEGNSAADFLAEIGHNLSVGTTVYDSPPPGLNFFLKRDMMGVAFLRH</sequence>